<protein>
    <recommendedName>
        <fullName evidence="5">Transmembrane protein</fullName>
    </recommendedName>
</protein>
<feature type="region of interest" description="Disordered" evidence="1">
    <location>
        <begin position="249"/>
        <end position="268"/>
    </location>
</feature>
<reference evidence="3 4" key="1">
    <citation type="journal article" date="2017" name="Int. J. Parasitol.">
        <title>The genome of the protozoan parasite Cystoisospora suis and a reverse vaccinology approach to identify vaccine candidates.</title>
        <authorList>
            <person name="Palmieri N."/>
            <person name="Shrestha A."/>
            <person name="Ruttkowski B."/>
            <person name="Beck T."/>
            <person name="Vogl C."/>
            <person name="Tomley F."/>
            <person name="Blake D.P."/>
            <person name="Joachim A."/>
        </authorList>
    </citation>
    <scope>NUCLEOTIDE SEQUENCE [LARGE SCALE GENOMIC DNA]</scope>
    <source>
        <strain evidence="3 4">Wien I</strain>
    </source>
</reference>
<feature type="region of interest" description="Disordered" evidence="1">
    <location>
        <begin position="54"/>
        <end position="91"/>
    </location>
</feature>
<evidence type="ECO:0000256" key="1">
    <source>
        <dbReference type="SAM" id="MobiDB-lite"/>
    </source>
</evidence>
<name>A0A2C6KPM1_9APIC</name>
<evidence type="ECO:0000256" key="2">
    <source>
        <dbReference type="SAM" id="SignalP"/>
    </source>
</evidence>
<dbReference type="RefSeq" id="XP_067920131.1">
    <property type="nucleotide sequence ID" value="XM_068067892.1"/>
</dbReference>
<comment type="caution">
    <text evidence="3">The sequence shown here is derived from an EMBL/GenBank/DDBJ whole genome shotgun (WGS) entry which is preliminary data.</text>
</comment>
<accession>A0A2C6KPM1</accession>
<gene>
    <name evidence="3" type="ORF">CSUI_007748</name>
</gene>
<evidence type="ECO:0000313" key="4">
    <source>
        <dbReference type="Proteomes" id="UP000221165"/>
    </source>
</evidence>
<dbReference type="Proteomes" id="UP000221165">
    <property type="component" value="Unassembled WGS sequence"/>
</dbReference>
<dbReference type="VEuPathDB" id="ToxoDB:CSUI_007748"/>
<sequence>MNRIGYTLLVGLFLGLVGDTHCRSAARRVSLAELEKDSSAPALIQAGIRAHLERPGEDLQPPAGAEPGEGNLDGEAEPLLPGSPSVPERPVSRRRRFWNALRSGITAPFRAIGSGWDWMRKHLRALWRAQRERRQAEKSVKKAVKLLVDSLNQAVNEMQRLSVKSVLEEGSSPFSPESRDLRASARSGKDLINSLLREMEFLGMAYPKGKRMMRPAMEAARKALEDLSMHRRDKKLCGCVRKGKCRVRKSEGTGTSTGPSVGNVFFSK</sequence>
<feature type="chain" id="PRO_5012225920" description="Transmembrane protein" evidence="2">
    <location>
        <begin position="23"/>
        <end position="268"/>
    </location>
</feature>
<evidence type="ECO:0000313" key="3">
    <source>
        <dbReference type="EMBL" id="PHJ18424.1"/>
    </source>
</evidence>
<organism evidence="3 4">
    <name type="scientific">Cystoisospora suis</name>
    <dbReference type="NCBI Taxonomy" id="483139"/>
    <lineage>
        <taxon>Eukaryota</taxon>
        <taxon>Sar</taxon>
        <taxon>Alveolata</taxon>
        <taxon>Apicomplexa</taxon>
        <taxon>Conoidasida</taxon>
        <taxon>Coccidia</taxon>
        <taxon>Eucoccidiorida</taxon>
        <taxon>Eimeriorina</taxon>
        <taxon>Sarcocystidae</taxon>
        <taxon>Cystoisospora</taxon>
    </lineage>
</organism>
<dbReference type="AlphaFoldDB" id="A0A2C6KPM1"/>
<keyword evidence="4" id="KW-1185">Reference proteome</keyword>
<keyword evidence="2" id="KW-0732">Signal</keyword>
<proteinExistence type="predicted"/>
<evidence type="ECO:0008006" key="5">
    <source>
        <dbReference type="Google" id="ProtNLM"/>
    </source>
</evidence>
<dbReference type="GeneID" id="94431103"/>
<dbReference type="EMBL" id="MIGC01004153">
    <property type="protein sequence ID" value="PHJ18424.1"/>
    <property type="molecule type" value="Genomic_DNA"/>
</dbReference>
<feature type="signal peptide" evidence="2">
    <location>
        <begin position="1"/>
        <end position="22"/>
    </location>
</feature>